<evidence type="ECO:0000256" key="3">
    <source>
        <dbReference type="ARBA" id="ARBA00022692"/>
    </source>
</evidence>
<dbReference type="InterPro" id="IPR003838">
    <property type="entry name" value="ABC3_permease_C"/>
</dbReference>
<evidence type="ECO:0000256" key="5">
    <source>
        <dbReference type="ARBA" id="ARBA00023136"/>
    </source>
</evidence>
<organism evidence="9 10">
    <name type="scientific">Oceanobacter antarcticus</name>
    <dbReference type="NCBI Taxonomy" id="3133425"/>
    <lineage>
        <taxon>Bacteria</taxon>
        <taxon>Pseudomonadati</taxon>
        <taxon>Pseudomonadota</taxon>
        <taxon>Gammaproteobacteria</taxon>
        <taxon>Oceanospirillales</taxon>
        <taxon>Oceanospirillaceae</taxon>
        <taxon>Oceanobacter</taxon>
    </lineage>
</organism>
<dbReference type="RefSeq" id="WP_416207445.1">
    <property type="nucleotide sequence ID" value="NZ_JBBKTX010000036.1"/>
</dbReference>
<keyword evidence="5 6" id="KW-0472">Membrane</keyword>
<dbReference type="PANTHER" id="PTHR43738:SF2">
    <property type="entry name" value="ABC TRANSPORTER PERMEASE"/>
    <property type="match status" value="1"/>
</dbReference>
<sequence length="401" mass="43927">MLWRIARLSLWHRRITISLIVLALTLAFAVLLAVEHIRHEVRDTFTGTVSGVDLIVGARTGSSNLLLYSLFGIGSPTRNISWTSVETITQQPAVDWVVPLSMGDSHRGFRVLATTDAFFAHFHYGQQRPLLWQQGQGFATSREVVVGAAVAQQLGYIPGDSLVLAHGQGRTSFSLHSDHPFNVSGVLAPTGTPVDQTLLINLDAMDQIHGYSPGAQPQAVSALLVGLNNRIQTFALQRYINEFDQEALLAILPGVELSLLWENLRWIETSLRSIAALVLLSSMLGMITLLLVSIQQRQEELGTLRSLGAGPWSVFALIEIEVLLITGSALLLALLITQLGLLAASQWLTHITGIQLTPLSIDIRLLGWLGLLLLISLMVAVIPAWLASRRSLLQQLHSERH</sequence>
<dbReference type="InterPro" id="IPR025857">
    <property type="entry name" value="MacB_PCD"/>
</dbReference>
<keyword evidence="4 6" id="KW-1133">Transmembrane helix</keyword>
<evidence type="ECO:0000256" key="6">
    <source>
        <dbReference type="SAM" id="Phobius"/>
    </source>
</evidence>
<keyword evidence="3 6" id="KW-0812">Transmembrane</keyword>
<evidence type="ECO:0000259" key="8">
    <source>
        <dbReference type="Pfam" id="PF12704"/>
    </source>
</evidence>
<comment type="subcellular location">
    <subcellularLocation>
        <location evidence="1">Cell membrane</location>
        <topology evidence="1">Multi-pass membrane protein</topology>
    </subcellularLocation>
</comment>
<evidence type="ECO:0000313" key="10">
    <source>
        <dbReference type="Proteomes" id="UP001620597"/>
    </source>
</evidence>
<evidence type="ECO:0000259" key="7">
    <source>
        <dbReference type="Pfam" id="PF02687"/>
    </source>
</evidence>
<keyword evidence="10" id="KW-1185">Reference proteome</keyword>
<feature type="transmembrane region" description="Helical" evidence="6">
    <location>
        <begin position="274"/>
        <end position="294"/>
    </location>
</feature>
<feature type="transmembrane region" description="Helical" evidence="6">
    <location>
        <begin position="365"/>
        <end position="387"/>
    </location>
</feature>
<reference evidence="9 10" key="1">
    <citation type="submission" date="2024-03" db="EMBL/GenBank/DDBJ databases">
        <title>High-quality draft genome sequence of Oceanobacter sp. wDCs-4.</title>
        <authorList>
            <person name="Dong C."/>
        </authorList>
    </citation>
    <scope>NUCLEOTIDE SEQUENCE [LARGE SCALE GENOMIC DNA]</scope>
    <source>
        <strain evidence="10">wDCs-4</strain>
    </source>
</reference>
<evidence type="ECO:0000256" key="1">
    <source>
        <dbReference type="ARBA" id="ARBA00004651"/>
    </source>
</evidence>
<dbReference type="Pfam" id="PF02687">
    <property type="entry name" value="FtsX"/>
    <property type="match status" value="1"/>
</dbReference>
<feature type="domain" description="ABC3 transporter permease C-terminal" evidence="7">
    <location>
        <begin position="273"/>
        <end position="390"/>
    </location>
</feature>
<evidence type="ECO:0000256" key="4">
    <source>
        <dbReference type="ARBA" id="ARBA00022989"/>
    </source>
</evidence>
<evidence type="ECO:0000313" key="9">
    <source>
        <dbReference type="EMBL" id="MFK4754621.1"/>
    </source>
</evidence>
<accession>A0ABW8NP26</accession>
<feature type="transmembrane region" description="Helical" evidence="6">
    <location>
        <begin position="314"/>
        <end position="345"/>
    </location>
</feature>
<comment type="caution">
    <text evidence="9">The sequence shown here is derived from an EMBL/GenBank/DDBJ whole genome shotgun (WGS) entry which is preliminary data.</text>
</comment>
<dbReference type="Pfam" id="PF12704">
    <property type="entry name" value="MacB_PCD"/>
    <property type="match status" value="1"/>
</dbReference>
<evidence type="ECO:0000256" key="2">
    <source>
        <dbReference type="ARBA" id="ARBA00022475"/>
    </source>
</evidence>
<proteinExistence type="predicted"/>
<dbReference type="PANTHER" id="PTHR43738">
    <property type="entry name" value="ABC TRANSPORTER, MEMBRANE PROTEIN"/>
    <property type="match status" value="1"/>
</dbReference>
<dbReference type="EMBL" id="JBBKTX010000036">
    <property type="protein sequence ID" value="MFK4754621.1"/>
    <property type="molecule type" value="Genomic_DNA"/>
</dbReference>
<dbReference type="InterPro" id="IPR051125">
    <property type="entry name" value="ABC-4/HrtB_transporter"/>
</dbReference>
<gene>
    <name evidence="9" type="ORF">WG929_19645</name>
</gene>
<name>A0ABW8NP26_9GAMM</name>
<dbReference type="Proteomes" id="UP001620597">
    <property type="component" value="Unassembled WGS sequence"/>
</dbReference>
<keyword evidence="2" id="KW-1003">Cell membrane</keyword>
<protein>
    <submittedName>
        <fullName evidence="9">FtsX-like permease family protein</fullName>
    </submittedName>
</protein>
<feature type="domain" description="MacB-like periplasmic core" evidence="8">
    <location>
        <begin position="15"/>
        <end position="238"/>
    </location>
</feature>